<evidence type="ECO:0000256" key="4">
    <source>
        <dbReference type="SAM" id="SignalP"/>
    </source>
</evidence>
<dbReference type="PANTHER" id="PTHR21261">
    <property type="entry name" value="BEAT PROTEIN"/>
    <property type="match status" value="1"/>
</dbReference>
<feature type="signal peptide" evidence="4">
    <location>
        <begin position="1"/>
        <end position="26"/>
    </location>
</feature>
<comment type="caution">
    <text evidence="6">The sequence shown here is derived from an EMBL/GenBank/DDBJ whole genome shotgun (WGS) entry which is preliminary data.</text>
</comment>
<feature type="coiled-coil region" evidence="3">
    <location>
        <begin position="350"/>
        <end position="388"/>
    </location>
</feature>
<dbReference type="SMART" id="SM00120">
    <property type="entry name" value="HX"/>
    <property type="match status" value="4"/>
</dbReference>
<feature type="chain" id="PRO_5035793542" description="Ig-like domain-containing protein" evidence="4">
    <location>
        <begin position="27"/>
        <end position="800"/>
    </location>
</feature>
<keyword evidence="3" id="KW-0175">Coiled coil</keyword>
<dbReference type="InterPro" id="IPR036375">
    <property type="entry name" value="Hemopexin-like_dom_sf"/>
</dbReference>
<dbReference type="InterPro" id="IPR000585">
    <property type="entry name" value="Hemopexin-like_dom"/>
</dbReference>
<dbReference type="InterPro" id="IPR007110">
    <property type="entry name" value="Ig-like_dom"/>
</dbReference>
<evidence type="ECO:0000256" key="1">
    <source>
        <dbReference type="ARBA" id="ARBA00022737"/>
    </source>
</evidence>
<protein>
    <recommendedName>
        <fullName evidence="5">Ig-like domain-containing protein</fullName>
    </recommendedName>
</protein>
<dbReference type="EMBL" id="CADEPI010000024">
    <property type="protein sequence ID" value="CAB3366279.1"/>
    <property type="molecule type" value="Genomic_DNA"/>
</dbReference>
<evidence type="ECO:0000313" key="6">
    <source>
        <dbReference type="EMBL" id="CAB3366279.1"/>
    </source>
</evidence>
<keyword evidence="7" id="KW-1185">Reference proteome</keyword>
<dbReference type="CDD" id="cd00094">
    <property type="entry name" value="HX"/>
    <property type="match status" value="1"/>
</dbReference>
<dbReference type="SUPFAM" id="SSF48726">
    <property type="entry name" value="Immunoglobulin"/>
    <property type="match status" value="1"/>
</dbReference>
<evidence type="ECO:0000256" key="2">
    <source>
        <dbReference type="PROSITE-ProRule" id="PRU01011"/>
    </source>
</evidence>
<accession>A0A8S1CDP3</accession>
<feature type="domain" description="Ig-like" evidence="5">
    <location>
        <begin position="651"/>
        <end position="752"/>
    </location>
</feature>
<dbReference type="InterPro" id="IPR018487">
    <property type="entry name" value="Hemopexin-like_repeat"/>
</dbReference>
<dbReference type="AlphaFoldDB" id="A0A8S1CDP3"/>
<gene>
    <name evidence="6" type="ORF">CLODIP_2_CD01541</name>
</gene>
<proteinExistence type="predicted"/>
<keyword evidence="1" id="KW-0677">Repeat</keyword>
<dbReference type="Proteomes" id="UP000494165">
    <property type="component" value="Unassembled WGS sequence"/>
</dbReference>
<dbReference type="Gene3D" id="2.110.10.10">
    <property type="entry name" value="Hemopexin-like domain"/>
    <property type="match status" value="1"/>
</dbReference>
<dbReference type="PANTHER" id="PTHR21261:SF2">
    <property type="entry name" value="GH04238P-RELATED"/>
    <property type="match status" value="1"/>
</dbReference>
<dbReference type="Pfam" id="PF00045">
    <property type="entry name" value="Hemopexin"/>
    <property type="match status" value="1"/>
</dbReference>
<evidence type="ECO:0000259" key="5">
    <source>
        <dbReference type="PROSITE" id="PS50835"/>
    </source>
</evidence>
<dbReference type="InterPro" id="IPR036179">
    <property type="entry name" value="Ig-like_dom_sf"/>
</dbReference>
<dbReference type="OrthoDB" id="6478865at2759"/>
<reference evidence="6 7" key="1">
    <citation type="submission" date="2020-04" db="EMBL/GenBank/DDBJ databases">
        <authorList>
            <person name="Alioto T."/>
            <person name="Alioto T."/>
            <person name="Gomez Garrido J."/>
        </authorList>
    </citation>
    <scope>NUCLEOTIDE SEQUENCE [LARGE SCALE GENOMIC DNA]</scope>
</reference>
<evidence type="ECO:0000256" key="3">
    <source>
        <dbReference type="SAM" id="Coils"/>
    </source>
</evidence>
<organism evidence="6 7">
    <name type="scientific">Cloeon dipterum</name>
    <dbReference type="NCBI Taxonomy" id="197152"/>
    <lineage>
        <taxon>Eukaryota</taxon>
        <taxon>Metazoa</taxon>
        <taxon>Ecdysozoa</taxon>
        <taxon>Arthropoda</taxon>
        <taxon>Hexapoda</taxon>
        <taxon>Insecta</taxon>
        <taxon>Pterygota</taxon>
        <taxon>Palaeoptera</taxon>
        <taxon>Ephemeroptera</taxon>
        <taxon>Pisciforma</taxon>
        <taxon>Baetidae</taxon>
        <taxon>Cloeon</taxon>
    </lineage>
</organism>
<feature type="repeat" description="Hemopexin" evidence="2">
    <location>
        <begin position="506"/>
        <end position="549"/>
    </location>
</feature>
<feature type="repeat" description="Hemopexin" evidence="2">
    <location>
        <begin position="456"/>
        <end position="504"/>
    </location>
</feature>
<evidence type="ECO:0000313" key="7">
    <source>
        <dbReference type="Proteomes" id="UP000494165"/>
    </source>
</evidence>
<dbReference type="PROSITE" id="PS51642">
    <property type="entry name" value="HEMOPEXIN_2"/>
    <property type="match status" value="3"/>
</dbReference>
<name>A0A8S1CDP3_9INSE</name>
<dbReference type="InterPro" id="IPR013783">
    <property type="entry name" value="Ig-like_fold"/>
</dbReference>
<keyword evidence="4" id="KW-0732">Signal</keyword>
<sequence>MNIVWSFIFSLPLINLRGALFSAVSATDLDESLEHSHLPEDHVLNETTIISEFHTGEHNDNLFGVGKEEEPQSDSAESMVEVEVFKELPEDHPKLAEFLLGTAGHSDGLAESPAKEHVFHHGSHIHFNPSRSIDVLLDERAHHLASVSKEQTRLEKQLMEESADCLAVRRVAADLQSNVSGLEMKLEVMKMARHQAVEQYQIMLYDFVECQKRMSISNYLKNESLKMTRKLNDSVTYLKRVFAQCVRNGIDLSMNVENLVGRLEKSQTQLSSTLKMLNYMNQNMTKSNKENEFLKSKLSDKVSEVNRVEDELNILRNKLANLQILPSGDVGDEEANSAKLKNDGDTGAVNTELKRQIDLMIARSEEQKKEYEEIGQFLRDELRECEQQRGANTNKTTKADHNHLCSDARIDAAYNLDSRTVIIFKGGYFWVLEKGEQGDISISAAQLINSTFERGPPRVDAAFKDDITDQIYLFHGVHYWQYIGSDETLVEDSPKLIADGRFSGVPNNVDAAFVWKENGRLYFIKGDFIWRSEDDKFRRYEIKDEFALMRLTNKIIDAVFELDDSTIFVTDDLYFRYDDSNHMISNSDPPYPRLICTWIFGCPAAMRKKCANNKLRYYSVSALCVLLLIERAGGLQITDLKVPQLVKNSSGRPVVLDCEYTLAQNEEGEGLVVKWFFNSQPAPVYQWIPGKKPQDLGILKGRLNLEYQASSHPSQAHRALQIISATSELSGEYKCSVSTFNDEDFMVKRMLIFGGKTDNYIKHRQTFVSNRATDGEANYSAGRNSRISGVGGYTHKTSVP</sequence>
<feature type="repeat" description="Hemopexin" evidence="2">
    <location>
        <begin position="553"/>
        <end position="602"/>
    </location>
</feature>
<feature type="coiled-coil region" evidence="3">
    <location>
        <begin position="291"/>
        <end position="325"/>
    </location>
</feature>
<dbReference type="SUPFAM" id="SSF50923">
    <property type="entry name" value="Hemopexin-like domain"/>
    <property type="match status" value="1"/>
</dbReference>
<dbReference type="Gene3D" id="2.60.40.10">
    <property type="entry name" value="Immunoglobulins"/>
    <property type="match status" value="1"/>
</dbReference>
<dbReference type="PROSITE" id="PS50835">
    <property type="entry name" value="IG_LIKE"/>
    <property type="match status" value="1"/>
</dbReference>